<keyword evidence="6 8" id="KW-1133">Transmembrane helix</keyword>
<feature type="transmembrane region" description="Helical" evidence="8">
    <location>
        <begin position="193"/>
        <end position="221"/>
    </location>
</feature>
<dbReference type="InterPro" id="IPR000522">
    <property type="entry name" value="ABC_transptr_permease_BtuC"/>
</dbReference>
<name>A0A7M4DMI4_9MICO</name>
<feature type="transmembrane region" description="Helical" evidence="8">
    <location>
        <begin position="251"/>
        <end position="277"/>
    </location>
</feature>
<reference evidence="9 10" key="1">
    <citation type="submission" date="2019-11" db="EMBL/GenBank/DDBJ databases">
        <authorList>
            <person name="Criscuolo A."/>
        </authorList>
    </citation>
    <scope>NUCLEOTIDE SEQUENCE [LARGE SCALE GENOMIC DNA]</scope>
    <source>
        <strain evidence="9">CIP111667</strain>
    </source>
</reference>
<dbReference type="Gene3D" id="1.10.3470.10">
    <property type="entry name" value="ABC transporter involved in vitamin B12 uptake, BtuC"/>
    <property type="match status" value="1"/>
</dbReference>
<dbReference type="CDD" id="cd06550">
    <property type="entry name" value="TM_ABC_iron-siderophores_like"/>
    <property type="match status" value="1"/>
</dbReference>
<accession>A0A7M4DMI4</accession>
<feature type="transmembrane region" description="Helical" evidence="8">
    <location>
        <begin position="289"/>
        <end position="307"/>
    </location>
</feature>
<comment type="subcellular location">
    <subcellularLocation>
        <location evidence="1">Cell membrane</location>
        <topology evidence="1">Multi-pass membrane protein</topology>
    </subcellularLocation>
</comment>
<feature type="transmembrane region" description="Helical" evidence="8">
    <location>
        <begin position="135"/>
        <end position="153"/>
    </location>
</feature>
<keyword evidence="3" id="KW-0813">Transport</keyword>
<protein>
    <submittedName>
        <fullName evidence="9">Ferric enterobactin transport system permease protein FepG</fullName>
    </submittedName>
</protein>
<keyword evidence="5 8" id="KW-0812">Transmembrane</keyword>
<proteinExistence type="inferred from homology"/>
<keyword evidence="10" id="KW-1185">Reference proteome</keyword>
<dbReference type="GO" id="GO:0022857">
    <property type="term" value="F:transmembrane transporter activity"/>
    <property type="evidence" value="ECO:0007669"/>
    <property type="project" value="InterPro"/>
</dbReference>
<dbReference type="AlphaFoldDB" id="A0A7M4DMI4"/>
<dbReference type="EMBL" id="CACRYJ010000048">
    <property type="protein sequence ID" value="VZO38594.1"/>
    <property type="molecule type" value="Genomic_DNA"/>
</dbReference>
<sequence>MTAVVAPVATAARRYRAGARRRVGVVVAALGVAVAVLFVLSLVVGSVVVPPIEAVLAAIGVGEDATVFVVRELRLTRAGAAALVGIALGVSGTLFQRVLGNPLASPDFLGVAAGAGTAAAAALVLGGVAGFTLSGYALLGGLATAAGVYLLAWRRGVSEYRFILVGIGVAAFASSVTSYLVARAEFTDARAALSWLVGSVGMATPGLVTVVAVLLAAVALVGPGLARMLRALELGDEPARMLGARAERDRFVLLGVATVLVSVATAAVGPVAFVAMLAGPIATIALGPASRSIVAAGLMGAVILQVADLVAQHALAWPISTGVVTGIFGAPYIAWVLISAARESSGT</sequence>
<organism evidence="9 10">
    <name type="scientific">Occultella aeris</name>
    <dbReference type="NCBI Taxonomy" id="2761496"/>
    <lineage>
        <taxon>Bacteria</taxon>
        <taxon>Bacillati</taxon>
        <taxon>Actinomycetota</taxon>
        <taxon>Actinomycetes</taxon>
        <taxon>Micrococcales</taxon>
        <taxon>Ruaniaceae</taxon>
        <taxon>Occultella</taxon>
    </lineage>
</organism>
<dbReference type="PANTHER" id="PTHR30472">
    <property type="entry name" value="FERRIC ENTEROBACTIN TRANSPORT SYSTEM PERMEASE PROTEIN"/>
    <property type="match status" value="1"/>
</dbReference>
<feature type="transmembrane region" description="Helical" evidence="8">
    <location>
        <begin position="23"/>
        <end position="44"/>
    </location>
</feature>
<feature type="transmembrane region" description="Helical" evidence="8">
    <location>
        <begin position="314"/>
        <end position="338"/>
    </location>
</feature>
<evidence type="ECO:0000256" key="5">
    <source>
        <dbReference type="ARBA" id="ARBA00022692"/>
    </source>
</evidence>
<evidence type="ECO:0000256" key="8">
    <source>
        <dbReference type="SAM" id="Phobius"/>
    </source>
</evidence>
<dbReference type="Proteomes" id="UP000419743">
    <property type="component" value="Unassembled WGS sequence"/>
</dbReference>
<dbReference type="Pfam" id="PF01032">
    <property type="entry name" value="FecCD"/>
    <property type="match status" value="1"/>
</dbReference>
<comment type="similarity">
    <text evidence="2">Belongs to the binding-protein-dependent transport system permease family. FecCD subfamily.</text>
</comment>
<evidence type="ECO:0000313" key="9">
    <source>
        <dbReference type="EMBL" id="VZO38594.1"/>
    </source>
</evidence>
<evidence type="ECO:0000313" key="10">
    <source>
        <dbReference type="Proteomes" id="UP000419743"/>
    </source>
</evidence>
<feature type="transmembrane region" description="Helical" evidence="8">
    <location>
        <begin position="78"/>
        <end position="96"/>
    </location>
</feature>
<keyword evidence="4" id="KW-1003">Cell membrane</keyword>
<evidence type="ECO:0000256" key="1">
    <source>
        <dbReference type="ARBA" id="ARBA00004651"/>
    </source>
</evidence>
<dbReference type="GO" id="GO:0033214">
    <property type="term" value="P:siderophore-iron import into cell"/>
    <property type="evidence" value="ECO:0007669"/>
    <property type="project" value="TreeGrafter"/>
</dbReference>
<comment type="caution">
    <text evidence="9">The sequence shown here is derived from an EMBL/GenBank/DDBJ whole genome shotgun (WGS) entry which is preliminary data.</text>
</comment>
<feature type="transmembrane region" description="Helical" evidence="8">
    <location>
        <begin position="108"/>
        <end position="129"/>
    </location>
</feature>
<gene>
    <name evidence="9" type="primary">fepG_2</name>
    <name evidence="9" type="ORF">HALOF300_03356</name>
</gene>
<dbReference type="PANTHER" id="PTHR30472:SF24">
    <property type="entry name" value="FERRIC ENTEROBACTIN TRANSPORT SYSTEM PERMEASE PROTEIN FEPG"/>
    <property type="match status" value="1"/>
</dbReference>
<keyword evidence="7 8" id="KW-0472">Membrane</keyword>
<dbReference type="GO" id="GO:0005886">
    <property type="term" value="C:plasma membrane"/>
    <property type="evidence" value="ECO:0007669"/>
    <property type="project" value="UniProtKB-SubCell"/>
</dbReference>
<dbReference type="RefSeq" id="WP_156742031.1">
    <property type="nucleotide sequence ID" value="NZ_CACRYJ010000048.1"/>
</dbReference>
<evidence type="ECO:0000256" key="2">
    <source>
        <dbReference type="ARBA" id="ARBA00007935"/>
    </source>
</evidence>
<evidence type="ECO:0000256" key="3">
    <source>
        <dbReference type="ARBA" id="ARBA00022448"/>
    </source>
</evidence>
<dbReference type="InterPro" id="IPR037294">
    <property type="entry name" value="ABC_BtuC-like"/>
</dbReference>
<feature type="transmembrane region" description="Helical" evidence="8">
    <location>
        <begin position="160"/>
        <end position="181"/>
    </location>
</feature>
<evidence type="ECO:0000256" key="4">
    <source>
        <dbReference type="ARBA" id="ARBA00022475"/>
    </source>
</evidence>
<evidence type="ECO:0000256" key="6">
    <source>
        <dbReference type="ARBA" id="ARBA00022989"/>
    </source>
</evidence>
<evidence type="ECO:0000256" key="7">
    <source>
        <dbReference type="ARBA" id="ARBA00023136"/>
    </source>
</evidence>
<dbReference type="SUPFAM" id="SSF81345">
    <property type="entry name" value="ABC transporter involved in vitamin B12 uptake, BtuC"/>
    <property type="match status" value="1"/>
</dbReference>